<feature type="compositionally biased region" description="Low complexity" evidence="1">
    <location>
        <begin position="981"/>
        <end position="997"/>
    </location>
</feature>
<evidence type="ECO:0000313" key="3">
    <source>
        <dbReference type="EMBL" id="KAK8967757.1"/>
    </source>
</evidence>
<evidence type="ECO:0000313" key="4">
    <source>
        <dbReference type="Proteomes" id="UP001412067"/>
    </source>
</evidence>
<dbReference type="PANTHER" id="PTHR47471:SF1">
    <property type="entry name" value="PROTEIN ESSENTIAL FOR POTEXVIRUS ACCUMULATION 1"/>
    <property type="match status" value="1"/>
</dbReference>
<dbReference type="InterPro" id="IPR003169">
    <property type="entry name" value="GYF"/>
</dbReference>
<dbReference type="PANTHER" id="PTHR47471">
    <property type="entry name" value="GYF DOMAIN-CONTAINING PROTEIN"/>
    <property type="match status" value="1"/>
</dbReference>
<feature type="compositionally biased region" description="Basic and acidic residues" evidence="1">
    <location>
        <begin position="647"/>
        <end position="659"/>
    </location>
</feature>
<dbReference type="SUPFAM" id="SSF55277">
    <property type="entry name" value="GYF domain"/>
    <property type="match status" value="1"/>
</dbReference>
<protein>
    <recommendedName>
        <fullName evidence="2">GYF domain-containing protein</fullName>
    </recommendedName>
</protein>
<name>A0ABR2MU68_9ASPA</name>
<feature type="region of interest" description="Disordered" evidence="1">
    <location>
        <begin position="110"/>
        <end position="129"/>
    </location>
</feature>
<comment type="caution">
    <text evidence="3">The sequence shown here is derived from an EMBL/GenBank/DDBJ whole genome shotgun (WGS) entry which is preliminary data.</text>
</comment>
<sequence length="1039" mass="114113">MEKGEVGSSGELLKYGNVGGNIVDPVMTKQMKPGNAGPWRSESEDISRWSSADLADNPAAFEARSSEVSWSHLLDDGKIETSENRSNPKRYASEISAREESARIFLAQKDSPSSKVNPASRNFEPNPPPEGLSLCYRDPHGRVQGPFSESDLIGWFEAGYFGIDLEVRPSDAPPNNPFLLLGDVIPQLRSKLSPPPGFCAANPSEIQDIPDREKCGSSAFDTFSGIVHRPSKSMQRSEVLVSTEAHRIMESLSTTNLSSTIESRSEGMLCREHVLSPGFTPSHLGEDGNSVNYLLAQERLLEQQLQPQNLPSLSHFVDHPANLSATVSSEQLRPLDINHNTQMLNMLAQHYLLSQPPMEPQVSLPSQFSLFNKCLLLKQELQRQQQQLLLQQQLFLSQVLSGHQSSLHLGEPSQKLCSMVPEGDVSTELLLTQAQNAYINQKMPADNLHKGHNSISQTVNLHDRKNIDNSLSCSVPSLHLPHQLIASSSKKPESDQDIGDNCPPEVLLPSGILNTLLISDASEKLAETLTYSENELSLKCYAKETRPLMPTSGEFVPSEYPVLSQKHSCTSGLVSPIADQIHDLKISSDDNDVEQHHTYASAAKYSKTLEVCQTKKTAEKKARKKKNAKSQLALELPSGFSITDQPENPKSKFESEDVKPQVLSDAQMGILKPLNGFAAPAVDDSYDRTPCKTADSHKSFLPPLDNGNNKEAKSSNMKAECMDNGISELSSPWAWKVAPGIKAKSLKEIQLEEQQRVQMETLGSFDHNSKLGRDSVQVDGNTEYLLNPDSNFNSKSRKSHFHDLLAEEGLAKSGGTDTNLSRDTEKQVLLPVLSTVTLGDLLTIEEDFVAAKNIKKGRKKTLKSKVTEGKNPSPVGSFDPFSHMVVEKRTSQHSSQNENYVLPAPLNVPSLADFVSQKGEQTDSSQASAWPMDVGKFHKPTSLRDIRKEEENKVSTKENIHIPSPAKLQPTLGNRGTGSWQVPQSSPSSHTSPMQSSTLTSRMLKSKIDNDLFGGPIDQSKQQGANDDNMGYGVICATL</sequence>
<accession>A0ABR2MU68</accession>
<reference evidence="3 4" key="1">
    <citation type="journal article" date="2022" name="Nat. Plants">
        <title>Genomes of leafy and leafless Platanthera orchids illuminate the evolution of mycoheterotrophy.</title>
        <authorList>
            <person name="Li M.H."/>
            <person name="Liu K.W."/>
            <person name="Li Z."/>
            <person name="Lu H.C."/>
            <person name="Ye Q.L."/>
            <person name="Zhang D."/>
            <person name="Wang J.Y."/>
            <person name="Li Y.F."/>
            <person name="Zhong Z.M."/>
            <person name="Liu X."/>
            <person name="Yu X."/>
            <person name="Liu D.K."/>
            <person name="Tu X.D."/>
            <person name="Liu B."/>
            <person name="Hao Y."/>
            <person name="Liao X.Y."/>
            <person name="Jiang Y.T."/>
            <person name="Sun W.H."/>
            <person name="Chen J."/>
            <person name="Chen Y.Q."/>
            <person name="Ai Y."/>
            <person name="Zhai J.W."/>
            <person name="Wu S.S."/>
            <person name="Zhou Z."/>
            <person name="Hsiao Y.Y."/>
            <person name="Wu W.L."/>
            <person name="Chen Y.Y."/>
            <person name="Lin Y.F."/>
            <person name="Hsu J.L."/>
            <person name="Li C.Y."/>
            <person name="Wang Z.W."/>
            <person name="Zhao X."/>
            <person name="Zhong W.Y."/>
            <person name="Ma X.K."/>
            <person name="Ma L."/>
            <person name="Huang J."/>
            <person name="Chen G.Z."/>
            <person name="Huang M.Z."/>
            <person name="Huang L."/>
            <person name="Peng D.H."/>
            <person name="Luo Y.B."/>
            <person name="Zou S.Q."/>
            <person name="Chen S.P."/>
            <person name="Lan S."/>
            <person name="Tsai W.C."/>
            <person name="Van de Peer Y."/>
            <person name="Liu Z.J."/>
        </authorList>
    </citation>
    <scope>NUCLEOTIDE SEQUENCE [LARGE SCALE GENOMIC DNA]</scope>
    <source>
        <strain evidence="3">Lor288</strain>
    </source>
</reference>
<dbReference type="Proteomes" id="UP001412067">
    <property type="component" value="Unassembled WGS sequence"/>
</dbReference>
<dbReference type="SMART" id="SM00444">
    <property type="entry name" value="GYF"/>
    <property type="match status" value="1"/>
</dbReference>
<feature type="region of interest" description="Disordered" evidence="1">
    <location>
        <begin position="689"/>
        <end position="717"/>
    </location>
</feature>
<feature type="region of interest" description="Disordered" evidence="1">
    <location>
        <begin position="950"/>
        <end position="1000"/>
    </location>
</feature>
<proteinExistence type="predicted"/>
<evidence type="ECO:0000256" key="1">
    <source>
        <dbReference type="SAM" id="MobiDB-lite"/>
    </source>
</evidence>
<dbReference type="PROSITE" id="PS50829">
    <property type="entry name" value="GYF"/>
    <property type="match status" value="1"/>
</dbReference>
<feature type="region of interest" description="Disordered" evidence="1">
    <location>
        <begin position="916"/>
        <end position="936"/>
    </location>
</feature>
<feature type="compositionally biased region" description="Basic and acidic residues" evidence="1">
    <location>
        <begin position="689"/>
        <end position="698"/>
    </location>
</feature>
<keyword evidence="4" id="KW-1185">Reference proteome</keyword>
<feature type="compositionally biased region" description="Polar residues" evidence="1">
    <location>
        <begin position="110"/>
        <end position="120"/>
    </location>
</feature>
<gene>
    <name evidence="3" type="ORF">KSP40_PGU012834</name>
</gene>
<dbReference type="Gene3D" id="3.30.1490.40">
    <property type="match status" value="1"/>
</dbReference>
<evidence type="ECO:0000259" key="2">
    <source>
        <dbReference type="PROSITE" id="PS50829"/>
    </source>
</evidence>
<feature type="compositionally biased region" description="Polar residues" evidence="1">
    <location>
        <begin position="918"/>
        <end position="928"/>
    </location>
</feature>
<feature type="compositionally biased region" description="Basic and acidic residues" evidence="1">
    <location>
        <begin position="950"/>
        <end position="960"/>
    </location>
</feature>
<dbReference type="Pfam" id="PF02213">
    <property type="entry name" value="GYF"/>
    <property type="match status" value="1"/>
</dbReference>
<organism evidence="3 4">
    <name type="scientific">Platanthera guangdongensis</name>
    <dbReference type="NCBI Taxonomy" id="2320717"/>
    <lineage>
        <taxon>Eukaryota</taxon>
        <taxon>Viridiplantae</taxon>
        <taxon>Streptophyta</taxon>
        <taxon>Embryophyta</taxon>
        <taxon>Tracheophyta</taxon>
        <taxon>Spermatophyta</taxon>
        <taxon>Magnoliopsida</taxon>
        <taxon>Liliopsida</taxon>
        <taxon>Asparagales</taxon>
        <taxon>Orchidaceae</taxon>
        <taxon>Orchidoideae</taxon>
        <taxon>Orchideae</taxon>
        <taxon>Orchidinae</taxon>
        <taxon>Platanthera</taxon>
    </lineage>
</organism>
<feature type="region of interest" description="Disordered" evidence="1">
    <location>
        <begin position="29"/>
        <end position="51"/>
    </location>
</feature>
<dbReference type="EMBL" id="JBBWWR010000004">
    <property type="protein sequence ID" value="KAK8967757.1"/>
    <property type="molecule type" value="Genomic_DNA"/>
</dbReference>
<feature type="compositionally biased region" description="Polar residues" evidence="1">
    <location>
        <begin position="971"/>
        <end position="980"/>
    </location>
</feature>
<feature type="region of interest" description="Disordered" evidence="1">
    <location>
        <begin position="636"/>
        <end position="659"/>
    </location>
</feature>
<feature type="domain" description="GYF" evidence="2">
    <location>
        <begin position="131"/>
        <end position="182"/>
    </location>
</feature>
<dbReference type="InterPro" id="IPR035445">
    <property type="entry name" value="GYF-like_dom_sf"/>
</dbReference>